<name>A0A8J5QDP7_9ASCO</name>
<accession>A0A8J5QDP7</accession>
<dbReference type="RefSeq" id="XP_049263224.1">
    <property type="nucleotide sequence ID" value="XM_049407364.1"/>
</dbReference>
<dbReference type="EMBL" id="JAGSYN010000155">
    <property type="protein sequence ID" value="KAG7662991.1"/>
    <property type="molecule type" value="Genomic_DNA"/>
</dbReference>
<evidence type="ECO:0000313" key="4">
    <source>
        <dbReference type="Proteomes" id="UP000694255"/>
    </source>
</evidence>
<feature type="region of interest" description="Disordered" evidence="2">
    <location>
        <begin position="146"/>
        <end position="169"/>
    </location>
</feature>
<evidence type="ECO:0000313" key="3">
    <source>
        <dbReference type="EMBL" id="KAG7662991.1"/>
    </source>
</evidence>
<dbReference type="GeneID" id="73470301"/>
<protein>
    <submittedName>
        <fullName evidence="3">Uncharacterized protein</fullName>
    </submittedName>
</protein>
<sequence length="267" mass="31029">MNYSEMTPPNCQGANPHHKFSTCDPRLLQNTQSPKLSKDSVRGDTIFRKLIGQNRNCSQNSERLSFESRTISFDKLRESNSLYFQNNSMTLSTIHKCFYDQPLELEAIRRPRDLFPTLMDHTPDIEHVRDIIKSVRVQFNQIKASELRDGQQHKSKPFDSKEMFSNKPLPGNYAKASVFGKRKNKSRRIPASMKLMSINSYLVENSIGEDGLDQKEVQLKIDNIKGEIKKLEVEIREDPLNEDFALKKRQLKKELDELLKKKMKLLI</sequence>
<dbReference type="Proteomes" id="UP000694255">
    <property type="component" value="Unassembled WGS sequence"/>
</dbReference>
<evidence type="ECO:0000256" key="1">
    <source>
        <dbReference type="SAM" id="Coils"/>
    </source>
</evidence>
<feature type="coiled-coil region" evidence="1">
    <location>
        <begin position="214"/>
        <end position="261"/>
    </location>
</feature>
<evidence type="ECO:0000256" key="2">
    <source>
        <dbReference type="SAM" id="MobiDB-lite"/>
    </source>
</evidence>
<dbReference type="AlphaFoldDB" id="A0A8J5QDP7"/>
<gene>
    <name evidence="3" type="ORF">J8A68_003501</name>
</gene>
<reference evidence="3 4" key="1">
    <citation type="journal article" date="2021" name="DNA Res.">
        <title>Genome analysis of Candida subhashii reveals its hybrid nature and dual mitochondrial genome conformations.</title>
        <authorList>
            <person name="Mixao V."/>
            <person name="Hegedusova E."/>
            <person name="Saus E."/>
            <person name="Pryszcz L.P."/>
            <person name="Cillingova A."/>
            <person name="Nosek J."/>
            <person name="Gabaldon T."/>
        </authorList>
    </citation>
    <scope>NUCLEOTIDE SEQUENCE [LARGE SCALE GENOMIC DNA]</scope>
    <source>
        <strain evidence="3 4">CBS 10753</strain>
    </source>
</reference>
<proteinExistence type="predicted"/>
<comment type="caution">
    <text evidence="3">The sequence shown here is derived from an EMBL/GenBank/DDBJ whole genome shotgun (WGS) entry which is preliminary data.</text>
</comment>
<feature type="compositionally biased region" description="Basic and acidic residues" evidence="2">
    <location>
        <begin position="146"/>
        <end position="164"/>
    </location>
</feature>
<organism evidence="3 4">
    <name type="scientific">[Candida] subhashii</name>
    <dbReference type="NCBI Taxonomy" id="561895"/>
    <lineage>
        <taxon>Eukaryota</taxon>
        <taxon>Fungi</taxon>
        <taxon>Dikarya</taxon>
        <taxon>Ascomycota</taxon>
        <taxon>Saccharomycotina</taxon>
        <taxon>Pichiomycetes</taxon>
        <taxon>Debaryomycetaceae</taxon>
        <taxon>Spathaspora</taxon>
    </lineage>
</organism>
<keyword evidence="1" id="KW-0175">Coiled coil</keyword>
<keyword evidence="4" id="KW-1185">Reference proteome</keyword>